<dbReference type="Gene3D" id="3.30.565.40">
    <property type="entry name" value="Fervidobacterium nodosum Rt17-B1 like"/>
    <property type="match status" value="1"/>
</dbReference>
<dbReference type="PROSITE" id="PS51257">
    <property type="entry name" value="PROKAR_LIPOPROTEIN"/>
    <property type="match status" value="1"/>
</dbReference>
<dbReference type="Proteomes" id="UP000006578">
    <property type="component" value="Chromosome"/>
</dbReference>
<dbReference type="InterPro" id="IPR025303">
    <property type="entry name" value="PdaC"/>
</dbReference>
<proteinExistence type="predicted"/>
<evidence type="ECO:0000313" key="2">
    <source>
        <dbReference type="EMBL" id="ABF52435.1"/>
    </source>
</evidence>
<gene>
    <name evidence="2" type="ordered locus">Sala_0714</name>
</gene>
<sequence>MTNKRPWRNAVSLLAGALLLAGCSEDRPTQVEKMVAAAVPGAPPTAAADEAAKNASASKVSESSDLIEFTYSYPADAARIPELAEALDSDRAAKRAALIAAAERAKAAAEKNDHPYRPHSHRQTWQRVTNTPRFLSLSAEIDTYTGGAHGMEVFDTLLWDRGRRKRMKPLDLFESSAAFDAAVREAFCAGIKRAKAAKGIAAAEAPDSPFAKCPPASAQTVWIGSSDGRYLDRLTIAIAPYEVGPYAEGSYRINVPITGAVAKVVKDEFARNIMPINQP</sequence>
<dbReference type="EMBL" id="CP000356">
    <property type="protein sequence ID" value="ABF52435.1"/>
    <property type="molecule type" value="Genomic_DNA"/>
</dbReference>
<dbReference type="HOGENOM" id="CLU_085373_0_0_5"/>
<keyword evidence="3" id="KW-1185">Reference proteome</keyword>
<dbReference type="Pfam" id="PF13739">
    <property type="entry name" value="PdaC"/>
    <property type="match status" value="1"/>
</dbReference>
<dbReference type="STRING" id="317655.Sala_0714"/>
<dbReference type="eggNOG" id="ENOG5031DQ0">
    <property type="taxonomic scope" value="Bacteria"/>
</dbReference>
<dbReference type="OrthoDB" id="4760806at2"/>
<dbReference type="KEGG" id="sal:Sala_0714"/>
<accession>Q1GV87</accession>
<organism evidence="2 3">
    <name type="scientific">Sphingopyxis alaskensis (strain DSM 13593 / LMG 18877 / RB2256)</name>
    <name type="common">Sphingomonas alaskensis</name>
    <dbReference type="NCBI Taxonomy" id="317655"/>
    <lineage>
        <taxon>Bacteria</taxon>
        <taxon>Pseudomonadati</taxon>
        <taxon>Pseudomonadota</taxon>
        <taxon>Alphaproteobacteria</taxon>
        <taxon>Sphingomonadales</taxon>
        <taxon>Sphingomonadaceae</taxon>
        <taxon>Sphingopyxis</taxon>
    </lineage>
</organism>
<evidence type="ECO:0000259" key="1">
    <source>
        <dbReference type="Pfam" id="PF13739"/>
    </source>
</evidence>
<name>Q1GV87_SPHAL</name>
<reference evidence="2 3" key="1">
    <citation type="journal article" date="2009" name="Proc. Natl. Acad. Sci. U.S.A.">
        <title>The genomic basis of trophic strategy in marine bacteria.</title>
        <authorList>
            <person name="Lauro F.M."/>
            <person name="McDougald D."/>
            <person name="Thomas T."/>
            <person name="Williams T.J."/>
            <person name="Egan S."/>
            <person name="Rice S."/>
            <person name="DeMaere M.Z."/>
            <person name="Ting L."/>
            <person name="Ertan H."/>
            <person name="Johnson J."/>
            <person name="Ferriera S."/>
            <person name="Lapidus A."/>
            <person name="Anderson I."/>
            <person name="Kyrpides N."/>
            <person name="Munk A.C."/>
            <person name="Detter C."/>
            <person name="Han C.S."/>
            <person name="Brown M.V."/>
            <person name="Robb F.T."/>
            <person name="Kjelleberg S."/>
            <person name="Cavicchioli R."/>
        </authorList>
    </citation>
    <scope>NUCLEOTIDE SEQUENCE [LARGE SCALE GENOMIC DNA]</scope>
    <source>
        <strain evidence="3">DSM 13593 / LMG 18877 / RB2256</strain>
    </source>
</reference>
<feature type="domain" description="Deacetylase PdaC" evidence="1">
    <location>
        <begin position="61"/>
        <end position="151"/>
    </location>
</feature>
<dbReference type="RefSeq" id="WP_011541025.1">
    <property type="nucleotide sequence ID" value="NC_008048.1"/>
</dbReference>
<evidence type="ECO:0000313" key="3">
    <source>
        <dbReference type="Proteomes" id="UP000006578"/>
    </source>
</evidence>
<dbReference type="AlphaFoldDB" id="Q1GV87"/>
<protein>
    <recommendedName>
        <fullName evidence="1">Deacetylase PdaC domain-containing protein</fullName>
    </recommendedName>
</protein>